<proteinExistence type="predicted"/>
<protein>
    <submittedName>
        <fullName evidence="1">Uncharacterized protein</fullName>
    </submittedName>
</protein>
<sequence length="36" mass="4132">MPIGKFKLTSLINPDKKIKPKPNISGFFKTQKKINM</sequence>
<dbReference type="EMBL" id="UINC01069782">
    <property type="protein sequence ID" value="SVC03425.1"/>
    <property type="molecule type" value="Genomic_DNA"/>
</dbReference>
<dbReference type="AlphaFoldDB" id="A0A382IVM9"/>
<accession>A0A382IVM9</accession>
<reference evidence="1" key="1">
    <citation type="submission" date="2018-05" db="EMBL/GenBank/DDBJ databases">
        <authorList>
            <person name="Lanie J.A."/>
            <person name="Ng W.-L."/>
            <person name="Kazmierczak K.M."/>
            <person name="Andrzejewski T.M."/>
            <person name="Davidsen T.M."/>
            <person name="Wayne K.J."/>
            <person name="Tettelin H."/>
            <person name="Glass J.I."/>
            <person name="Rusch D."/>
            <person name="Podicherti R."/>
            <person name="Tsui H.-C.T."/>
            <person name="Winkler M.E."/>
        </authorList>
    </citation>
    <scope>NUCLEOTIDE SEQUENCE</scope>
</reference>
<gene>
    <name evidence="1" type="ORF">METZ01_LOCUS256279</name>
</gene>
<name>A0A382IVM9_9ZZZZ</name>
<organism evidence="1">
    <name type="scientific">marine metagenome</name>
    <dbReference type="NCBI Taxonomy" id="408172"/>
    <lineage>
        <taxon>unclassified sequences</taxon>
        <taxon>metagenomes</taxon>
        <taxon>ecological metagenomes</taxon>
    </lineage>
</organism>
<evidence type="ECO:0000313" key="1">
    <source>
        <dbReference type="EMBL" id="SVC03425.1"/>
    </source>
</evidence>